<dbReference type="GO" id="GO:0016787">
    <property type="term" value="F:hydrolase activity"/>
    <property type="evidence" value="ECO:0007669"/>
    <property type="project" value="UniProtKB-KW"/>
</dbReference>
<dbReference type="AlphaFoldDB" id="A0A7J6NDL4"/>
<comment type="caution">
    <text evidence="5">The sequence shown here is derived from an EMBL/GenBank/DDBJ whole genome shotgun (WGS) entry which is preliminary data.</text>
</comment>
<evidence type="ECO:0000256" key="1">
    <source>
        <dbReference type="ARBA" id="ARBA00010515"/>
    </source>
</evidence>
<dbReference type="OrthoDB" id="408631at2759"/>
<dbReference type="InterPro" id="IPR033140">
    <property type="entry name" value="Lipase_GDXG_put_SER_AS"/>
</dbReference>
<reference evidence="5 6" key="1">
    <citation type="submission" date="2020-04" db="EMBL/GenBank/DDBJ databases">
        <title>Perkinsus olseni comparative genomics.</title>
        <authorList>
            <person name="Bogema D.R."/>
        </authorList>
    </citation>
    <scope>NUCLEOTIDE SEQUENCE [LARGE SCALE GENOMIC DNA]</scope>
    <source>
        <strain evidence="5">00978-12</strain>
    </source>
</reference>
<organism evidence="5 6">
    <name type="scientific">Perkinsus olseni</name>
    <name type="common">Perkinsus atlanticus</name>
    <dbReference type="NCBI Taxonomy" id="32597"/>
    <lineage>
        <taxon>Eukaryota</taxon>
        <taxon>Sar</taxon>
        <taxon>Alveolata</taxon>
        <taxon>Perkinsozoa</taxon>
        <taxon>Perkinsea</taxon>
        <taxon>Perkinsida</taxon>
        <taxon>Perkinsidae</taxon>
        <taxon>Perkinsus</taxon>
    </lineage>
</organism>
<dbReference type="Proteomes" id="UP000541610">
    <property type="component" value="Unassembled WGS sequence"/>
</dbReference>
<keyword evidence="2" id="KW-0378">Hydrolase</keyword>
<dbReference type="InterPro" id="IPR013094">
    <property type="entry name" value="AB_hydrolase_3"/>
</dbReference>
<proteinExistence type="inferred from homology"/>
<dbReference type="InterPro" id="IPR050300">
    <property type="entry name" value="GDXG_lipolytic_enzyme"/>
</dbReference>
<evidence type="ECO:0000256" key="2">
    <source>
        <dbReference type="ARBA" id="ARBA00022801"/>
    </source>
</evidence>
<evidence type="ECO:0000256" key="3">
    <source>
        <dbReference type="PROSITE-ProRule" id="PRU10038"/>
    </source>
</evidence>
<accession>A0A7J6NDL4</accession>
<dbReference type="SUPFAM" id="SSF53474">
    <property type="entry name" value="alpha/beta-Hydrolases"/>
    <property type="match status" value="1"/>
</dbReference>
<evidence type="ECO:0000313" key="5">
    <source>
        <dbReference type="EMBL" id="KAF4681899.1"/>
    </source>
</evidence>
<dbReference type="Pfam" id="PF07859">
    <property type="entry name" value="Abhydrolase_3"/>
    <property type="match status" value="1"/>
</dbReference>
<dbReference type="PANTHER" id="PTHR48081">
    <property type="entry name" value="AB HYDROLASE SUPERFAMILY PROTEIN C4A8.06C"/>
    <property type="match status" value="1"/>
</dbReference>
<gene>
    <name evidence="5" type="ORF">FOZ60_011364</name>
</gene>
<feature type="domain" description="Alpha/beta hydrolase fold-3" evidence="4">
    <location>
        <begin position="212"/>
        <end position="348"/>
    </location>
</feature>
<sequence length="498" mass="55339">HDCRWEISYKRQGKSTSQYFQAAYRATESFDAEYRPTAAAELNNGDMMISFAPFARFVTPLALRIGYITADKLREGIVSGRTLNPVIIADLPRNDGSVMQLSWRTRLYLCLHILRVLRDSLLLGEGSSLELFLLNILKAPKEMEVESSEDSLLAAEIVHVVEAAYKVYGPVLSQILHPTMRTELIRGTGFPQGLWVWQGDDEVDPEGYVVLYYLHGGGYCFFDGITSHLELATRMIAELQDELSSAGWADVKVVAFILDYSLAPQAILPTQLEEAVEGYKYILSQDRYPVEAGDIVISGDSAGGALVLSLLKCLHEGAFGCGPLAGPACAHTVSPMLSLSRSLARGSYNFNGDFLSNCLLWYSSSCALYGCPSRPGERHPSSRARVTEEAFSFEWRQIRGKAPEDKQDESAVPHSGEYLYWSKYCHGVIAREDSKEAKYVKFAPKVRMAMLKCIEVYSSTAVTWLYNKFFLKGCDGAASESADAINQRKRVKEAISNL</sequence>
<dbReference type="EMBL" id="JABANP010000475">
    <property type="protein sequence ID" value="KAF4681899.1"/>
    <property type="molecule type" value="Genomic_DNA"/>
</dbReference>
<dbReference type="PANTHER" id="PTHR48081:SF31">
    <property type="entry name" value="STERYL ACETYL HYDROLASE MUG81-RELATED"/>
    <property type="match status" value="1"/>
</dbReference>
<dbReference type="Gene3D" id="3.40.50.1820">
    <property type="entry name" value="alpha/beta hydrolase"/>
    <property type="match status" value="1"/>
</dbReference>
<evidence type="ECO:0000313" key="6">
    <source>
        <dbReference type="Proteomes" id="UP000541610"/>
    </source>
</evidence>
<dbReference type="PROSITE" id="PS01174">
    <property type="entry name" value="LIPASE_GDXG_SER"/>
    <property type="match status" value="1"/>
</dbReference>
<feature type="non-terminal residue" evidence="5">
    <location>
        <position position="1"/>
    </location>
</feature>
<evidence type="ECO:0000259" key="4">
    <source>
        <dbReference type="Pfam" id="PF07859"/>
    </source>
</evidence>
<feature type="active site" evidence="3">
    <location>
        <position position="301"/>
    </location>
</feature>
<name>A0A7J6NDL4_PEROL</name>
<comment type="similarity">
    <text evidence="1">Belongs to the 'GDXG' lipolytic enzyme family.</text>
</comment>
<dbReference type="InterPro" id="IPR029058">
    <property type="entry name" value="AB_hydrolase_fold"/>
</dbReference>
<protein>
    <recommendedName>
        <fullName evidence="4">Alpha/beta hydrolase fold-3 domain-containing protein</fullName>
    </recommendedName>
</protein>